<name>Q53262_9SYNE</name>
<feature type="non-terminal residue" evidence="1">
    <location>
        <position position="87"/>
    </location>
</feature>
<sequence length="87" mass="9926">RILFFALEHPQRCAYVLDLKIDEHQADQIRQWILQASQLPRQGSASNSREHCSWNLSVSAWDSKPYYRAARGPFVRSEIVAVATLAG</sequence>
<proteinExistence type="predicted"/>
<dbReference type="AlphaFoldDB" id="Q53262"/>
<dbReference type="EMBL" id="S39338">
    <property type="protein sequence ID" value="AAB22450.1"/>
    <property type="molecule type" value="Genomic_DNA"/>
</dbReference>
<reference evidence="1" key="1">
    <citation type="journal article" date="1992" name="Genetica">
        <title>A nitrate reductase gene of the cyanobacterium Synechococcus PCC6301 inferred by heterologous hybridization, cloning and targeted mutagenesis.</title>
        <authorList>
            <person name="Lightfoot D.A."/>
            <person name="Baron A.J."/>
            <person name="Cock J.M."/>
            <person name="Wootton J.C."/>
        </authorList>
    </citation>
    <scope>NUCLEOTIDE SEQUENCE</scope>
</reference>
<gene>
    <name evidence="1" type="primary">nitrate reductase</name>
</gene>
<evidence type="ECO:0000313" key="1">
    <source>
        <dbReference type="EMBL" id="AAB22450.1"/>
    </source>
</evidence>
<protein>
    <submittedName>
        <fullName evidence="1">Nitrate reductase</fullName>
    </submittedName>
</protein>
<organism evidence="1">
    <name type="scientific">Synechococcus</name>
    <dbReference type="NCBI Taxonomy" id="1129"/>
    <lineage>
        <taxon>Bacteria</taxon>
        <taxon>Bacillati</taxon>
        <taxon>Cyanobacteriota</taxon>
        <taxon>Cyanophyceae</taxon>
        <taxon>Synechococcales</taxon>
        <taxon>Synechococcaceae</taxon>
    </lineage>
</organism>
<accession>Q53262</accession>